<protein>
    <recommendedName>
        <fullName evidence="4">FtsK domain-containing protein</fullName>
    </recommendedName>
</protein>
<proteinExistence type="predicted"/>
<dbReference type="PANTHER" id="PTHR22683">
    <property type="entry name" value="SPORULATION PROTEIN RELATED"/>
    <property type="match status" value="1"/>
</dbReference>
<keyword evidence="1 3" id="KW-0547">Nucleotide-binding</keyword>
<comment type="caution">
    <text evidence="5">The sequence shown here is derived from an EMBL/GenBank/DDBJ whole genome shotgun (WGS) entry which is preliminary data.</text>
</comment>
<keyword evidence="2 3" id="KW-0067">ATP-binding</keyword>
<dbReference type="GO" id="GO:0003677">
    <property type="term" value="F:DNA binding"/>
    <property type="evidence" value="ECO:0007669"/>
    <property type="project" value="InterPro"/>
</dbReference>
<feature type="binding site" evidence="3">
    <location>
        <begin position="34"/>
        <end position="41"/>
    </location>
    <ligand>
        <name>ATP</name>
        <dbReference type="ChEBI" id="CHEBI:30616"/>
    </ligand>
</feature>
<gene>
    <name evidence="5" type="ORF">C5U48_20700</name>
</gene>
<feature type="domain" description="FtsK" evidence="4">
    <location>
        <begin position="17"/>
        <end position="212"/>
    </location>
</feature>
<evidence type="ECO:0000313" key="6">
    <source>
        <dbReference type="Proteomes" id="UP000237911"/>
    </source>
</evidence>
<dbReference type="PANTHER" id="PTHR22683:SF41">
    <property type="entry name" value="DNA TRANSLOCASE FTSK"/>
    <property type="match status" value="1"/>
</dbReference>
<evidence type="ECO:0000256" key="3">
    <source>
        <dbReference type="PROSITE-ProRule" id="PRU00289"/>
    </source>
</evidence>
<evidence type="ECO:0000256" key="2">
    <source>
        <dbReference type="ARBA" id="ARBA00022840"/>
    </source>
</evidence>
<evidence type="ECO:0000256" key="1">
    <source>
        <dbReference type="ARBA" id="ARBA00022741"/>
    </source>
</evidence>
<evidence type="ECO:0000259" key="4">
    <source>
        <dbReference type="PROSITE" id="PS50901"/>
    </source>
</evidence>
<keyword evidence="6" id="KW-1185">Reference proteome</keyword>
<dbReference type="InterPro" id="IPR002543">
    <property type="entry name" value="FtsK_dom"/>
</dbReference>
<reference evidence="5 6" key="1">
    <citation type="submission" date="2018-02" db="EMBL/GenBank/DDBJ databases">
        <title>Draft genome sequence of Mycobacterium virginiense isolated from mud of a swine farm in Japan.</title>
        <authorList>
            <person name="Ohya K."/>
        </authorList>
    </citation>
    <scope>NUCLEOTIDE SEQUENCE [LARGE SCALE GENOMIC DNA]</scope>
    <source>
        <strain evidence="5 6">GF75</strain>
    </source>
</reference>
<dbReference type="InterPro" id="IPR027417">
    <property type="entry name" value="P-loop_NTPase"/>
</dbReference>
<dbReference type="RefSeq" id="WP_105295726.1">
    <property type="nucleotide sequence ID" value="NZ_PUEV01000106.1"/>
</dbReference>
<dbReference type="SUPFAM" id="SSF52540">
    <property type="entry name" value="P-loop containing nucleoside triphosphate hydrolases"/>
    <property type="match status" value="1"/>
</dbReference>
<name>A0A9X7IJA5_9MYCO</name>
<dbReference type="Gene3D" id="3.40.50.300">
    <property type="entry name" value="P-loop containing nucleotide triphosphate hydrolases"/>
    <property type="match status" value="1"/>
</dbReference>
<organism evidence="5 6">
    <name type="scientific">Mycolicibacter virginiensis</name>
    <dbReference type="NCBI Taxonomy" id="1795032"/>
    <lineage>
        <taxon>Bacteria</taxon>
        <taxon>Bacillati</taxon>
        <taxon>Actinomycetota</taxon>
        <taxon>Actinomycetes</taxon>
        <taxon>Mycobacteriales</taxon>
        <taxon>Mycobacteriaceae</taxon>
        <taxon>Mycolicibacter</taxon>
    </lineage>
</organism>
<dbReference type="EMBL" id="PUEV01000106">
    <property type="protein sequence ID" value="PQM50301.1"/>
    <property type="molecule type" value="Genomic_DNA"/>
</dbReference>
<dbReference type="Pfam" id="PF01580">
    <property type="entry name" value="FtsK_SpoIIIE"/>
    <property type="match status" value="1"/>
</dbReference>
<dbReference type="AlphaFoldDB" id="A0A9X7IJA5"/>
<dbReference type="GO" id="GO:0005524">
    <property type="term" value="F:ATP binding"/>
    <property type="evidence" value="ECO:0007669"/>
    <property type="project" value="UniProtKB-UniRule"/>
</dbReference>
<evidence type="ECO:0000313" key="5">
    <source>
        <dbReference type="EMBL" id="PQM50301.1"/>
    </source>
</evidence>
<sequence length="278" mass="29441">MTSGGSWDLHLGRSAAGKWITIPLTNRGGIVVGGQPGSGKTAGLRSMLAPLMRSPSVQFAIVDGKGGSEWASMGPRAFACVPFSTELELIVCLLRTLEDERVRRMSEMLRLRGSPNFWTNGPSADLPLIVLVIDEIQTLLDPSYYPRSDKQAQTLVAEAQGLVKRLSALSRAAGIITALATQKPTADSIPTQSRDNATARLCFSVTSREAARAVLGDRSDAESADDVSSPSPIGLPQGVAVAGLMGLGLVKVRVPFIPEQVIYDTACSTAELVQRPVA</sequence>
<dbReference type="PROSITE" id="PS50901">
    <property type="entry name" value="FTSK"/>
    <property type="match status" value="1"/>
</dbReference>
<dbReference type="Proteomes" id="UP000237911">
    <property type="component" value="Unassembled WGS sequence"/>
</dbReference>
<dbReference type="InterPro" id="IPR050206">
    <property type="entry name" value="FtsK/SpoIIIE/SftA"/>
</dbReference>
<accession>A0A9X7IJA5</accession>